<feature type="compositionally biased region" description="Low complexity" evidence="1">
    <location>
        <begin position="82"/>
        <end position="94"/>
    </location>
</feature>
<gene>
    <name evidence="2" type="ORF">CLAFUR5_01949</name>
</gene>
<feature type="compositionally biased region" description="Polar residues" evidence="1">
    <location>
        <begin position="55"/>
        <end position="65"/>
    </location>
</feature>
<reference evidence="2" key="2">
    <citation type="journal article" date="2022" name="Microb. Genom.">
        <title>A chromosome-scale genome assembly of the tomato pathogen Cladosporium fulvum reveals a compartmentalized genome architecture and the presence of a dispensable chromosome.</title>
        <authorList>
            <person name="Zaccaron A.Z."/>
            <person name="Chen L.H."/>
            <person name="Samaras A."/>
            <person name="Stergiopoulos I."/>
        </authorList>
    </citation>
    <scope>NUCLEOTIDE SEQUENCE</scope>
    <source>
        <strain evidence="2">Race5_Kim</strain>
    </source>
</reference>
<feature type="compositionally biased region" description="Basic and acidic residues" evidence="1">
    <location>
        <begin position="95"/>
        <end position="115"/>
    </location>
</feature>
<keyword evidence="3" id="KW-1185">Reference proteome</keyword>
<proteinExistence type="predicted"/>
<dbReference type="GeneID" id="71981827"/>
<protein>
    <submittedName>
        <fullName evidence="2">Uncharacterized protein</fullName>
    </submittedName>
</protein>
<dbReference type="KEGG" id="ffu:CLAFUR5_01949"/>
<dbReference type="Proteomes" id="UP000756132">
    <property type="component" value="Chromosome 1"/>
</dbReference>
<feature type="region of interest" description="Disordered" evidence="1">
    <location>
        <begin position="29"/>
        <end position="318"/>
    </location>
</feature>
<sequence>MPPARHGAKQNRSILSFFTKFNTPSDTAEEIVVASSSQSGRSSRQPSERRISPAHPSQTDHSNVESPPRPDRPKKSPHKSRSATQSSASESSTAARERGRPRKSESQQARDEQLKDSSTSPPARQSPRKSPQQDVIHPLHGAVDVTLTHHSPHRSASDMPSKRRDAVAVEVPSAKPKSPVSSGSMCAPPIPTPASMAKSSASATNATSFSSFSTLSSVPTGSQASTMPVSSHSKRVLSTKDGLKGVTNSDSDDSGSSSEGLADISSFSVKRRKLSPTTDDKSTPTFAVPKPVKKSTRLSDQDKKQKTPNTLPRSPPKKVFKNSLANLVAQNERYQLESATIASLESSVVEAKKREERLANAQAAGINGSALVEAAGSDSDEQQRMIMALERTEALHDEIKYRFFLDDKPLWDRGGSSPELDEHSHAPWEKLFQTAASRTQACISGFAAELVLHYPLPASVVRWMTQELLHEADETLCEAYLEIIRASSVHQESVWRTSASINSLYKTRSIFEFNYKEAVASAKLPPGLRHIVRVAAFLAPACDSVVTAAPPQDTSVALLDLALMNIDDQVKDDPSLSLTILESIEDMMDALPADGFDKLIEEVVSALKSSSELSLELRCRAIVALPAATPRAYRLRRRLASECFSKTTSKKDPAGQEWARTIIDALRHWPEFQINEETDFGLLLGLTAVLDIAISSGWTDHKDLIPGPSTGPWNGPAEPTQTERRHNEQMDAICRELKHIVSRVRDAGTTHLRRTQAKTAIEHLISRLEHSVRARPKHRKGVFGSKKQVSFG</sequence>
<organism evidence="2 3">
    <name type="scientific">Passalora fulva</name>
    <name type="common">Tomato leaf mold</name>
    <name type="synonym">Cladosporium fulvum</name>
    <dbReference type="NCBI Taxonomy" id="5499"/>
    <lineage>
        <taxon>Eukaryota</taxon>
        <taxon>Fungi</taxon>
        <taxon>Dikarya</taxon>
        <taxon>Ascomycota</taxon>
        <taxon>Pezizomycotina</taxon>
        <taxon>Dothideomycetes</taxon>
        <taxon>Dothideomycetidae</taxon>
        <taxon>Mycosphaerellales</taxon>
        <taxon>Mycosphaerellaceae</taxon>
        <taxon>Fulvia</taxon>
    </lineage>
</organism>
<accession>A0A9Q8L865</accession>
<name>A0A9Q8L865_PASFU</name>
<feature type="compositionally biased region" description="Polar residues" evidence="1">
    <location>
        <begin position="116"/>
        <end position="133"/>
    </location>
</feature>
<feature type="compositionally biased region" description="Low complexity" evidence="1">
    <location>
        <begin position="35"/>
        <end position="45"/>
    </location>
</feature>
<dbReference type="OrthoDB" id="5350396at2759"/>
<evidence type="ECO:0000313" key="3">
    <source>
        <dbReference type="Proteomes" id="UP000756132"/>
    </source>
</evidence>
<reference evidence="2" key="1">
    <citation type="submission" date="2021-12" db="EMBL/GenBank/DDBJ databases">
        <authorList>
            <person name="Zaccaron A."/>
            <person name="Stergiopoulos I."/>
        </authorList>
    </citation>
    <scope>NUCLEOTIDE SEQUENCE</scope>
    <source>
        <strain evidence="2">Race5_Kim</strain>
    </source>
</reference>
<feature type="region of interest" description="Disordered" evidence="1">
    <location>
        <begin position="705"/>
        <end position="725"/>
    </location>
</feature>
<evidence type="ECO:0000256" key="1">
    <source>
        <dbReference type="SAM" id="MobiDB-lite"/>
    </source>
</evidence>
<feature type="compositionally biased region" description="Low complexity" evidence="1">
    <location>
        <begin position="169"/>
        <end position="184"/>
    </location>
</feature>
<evidence type="ECO:0000313" key="2">
    <source>
        <dbReference type="EMBL" id="UJO12489.1"/>
    </source>
</evidence>
<feature type="compositionally biased region" description="Low complexity" evidence="1">
    <location>
        <begin position="193"/>
        <end position="222"/>
    </location>
</feature>
<dbReference type="RefSeq" id="XP_047756855.1">
    <property type="nucleotide sequence ID" value="XM_047901097.1"/>
</dbReference>
<dbReference type="EMBL" id="CP090163">
    <property type="protein sequence ID" value="UJO12489.1"/>
    <property type="molecule type" value="Genomic_DNA"/>
</dbReference>
<dbReference type="AlphaFoldDB" id="A0A9Q8L865"/>